<name>E3LJ34_CAERE</name>
<sequence>MVRISSTQFSQLRSTEIPLKKAPSSPSLSLWHSIFFGFGRARLNGCGLLSVTAARFTYWPCLYHQQQIRKNPCSIFADIDFSKKTTGHADFYILSSCSKGTNRIWIIPRSQQHRLEVGGFHNVADPDVHIRSRQRPDVRAMVFEAQGHNRHRWCHTFGRCPHKVIAVPIQGIYYLVIVDSYSKWPEVIATNSISSTSTINIFRKLFAQYGNPNVLVTDNGTQFTSAPFNDFCKENGIQHIRSPPFHPQSNGQAERFVDTLKRALCKATVQHHAHPALNTCSRNKSMELQFNNQHGAKKKTFQEHDKVYVRDYRNPQSPTWISGIITRRVGRTLYKVLVNDTTWIRHANQLRSRETMPPVTSIAELLDMDMDTSTDQPSDNGSPTPTPVPVQPSTRSAPSPQPMRKSTRLRLPTRNLDVNPKHKSYK</sequence>
<dbReference type="InterPro" id="IPR001584">
    <property type="entry name" value="Integrase_cat-core"/>
</dbReference>
<organism evidence="4">
    <name type="scientific">Caenorhabditis remanei</name>
    <name type="common">Caenorhabditis vulgaris</name>
    <dbReference type="NCBI Taxonomy" id="31234"/>
    <lineage>
        <taxon>Eukaryota</taxon>
        <taxon>Metazoa</taxon>
        <taxon>Ecdysozoa</taxon>
        <taxon>Nematoda</taxon>
        <taxon>Chromadorea</taxon>
        <taxon>Rhabditida</taxon>
        <taxon>Rhabditina</taxon>
        <taxon>Rhabditomorpha</taxon>
        <taxon>Rhabditoidea</taxon>
        <taxon>Rhabditidae</taxon>
        <taxon>Peloderinae</taxon>
        <taxon>Caenorhabditis</taxon>
    </lineage>
</organism>
<feature type="region of interest" description="Disordered" evidence="1">
    <location>
        <begin position="370"/>
        <end position="426"/>
    </location>
</feature>
<feature type="domain" description="Integrase catalytic" evidence="2">
    <location>
        <begin position="132"/>
        <end position="312"/>
    </location>
</feature>
<dbReference type="GO" id="GO:0015074">
    <property type="term" value="P:DNA integration"/>
    <property type="evidence" value="ECO:0007669"/>
    <property type="project" value="InterPro"/>
</dbReference>
<dbReference type="PANTHER" id="PTHR37984">
    <property type="entry name" value="PROTEIN CBG26694"/>
    <property type="match status" value="1"/>
</dbReference>
<dbReference type="Gene3D" id="3.30.420.10">
    <property type="entry name" value="Ribonuclease H-like superfamily/Ribonuclease H"/>
    <property type="match status" value="1"/>
</dbReference>
<proteinExistence type="predicted"/>
<dbReference type="PANTHER" id="PTHR37984:SF5">
    <property type="entry name" value="PROTEIN NYNRIN-LIKE"/>
    <property type="match status" value="1"/>
</dbReference>
<dbReference type="InterPro" id="IPR050951">
    <property type="entry name" value="Retrovirus_Pol_polyprotein"/>
</dbReference>
<dbReference type="OrthoDB" id="5851910at2759"/>
<dbReference type="SUPFAM" id="SSF53098">
    <property type="entry name" value="Ribonuclease H-like"/>
    <property type="match status" value="1"/>
</dbReference>
<dbReference type="STRING" id="31234.E3LJ34"/>
<dbReference type="GO" id="GO:0003676">
    <property type="term" value="F:nucleic acid binding"/>
    <property type="evidence" value="ECO:0007669"/>
    <property type="project" value="InterPro"/>
</dbReference>
<accession>E3LJ34</accession>
<dbReference type="InterPro" id="IPR012337">
    <property type="entry name" value="RNaseH-like_sf"/>
</dbReference>
<dbReference type="InterPro" id="IPR036397">
    <property type="entry name" value="RNaseH_sf"/>
</dbReference>
<evidence type="ECO:0000256" key="1">
    <source>
        <dbReference type="SAM" id="MobiDB-lite"/>
    </source>
</evidence>
<dbReference type="Pfam" id="PF00665">
    <property type="entry name" value="rve"/>
    <property type="match status" value="1"/>
</dbReference>
<dbReference type="EMBL" id="DS268409">
    <property type="protein sequence ID" value="EFO95346.1"/>
    <property type="molecule type" value="Genomic_DNA"/>
</dbReference>
<keyword evidence="4" id="KW-1185">Reference proteome</keyword>
<dbReference type="InParanoid" id="E3LJ34"/>
<dbReference type="HOGENOM" id="CLU_644428_0_0_1"/>
<evidence type="ECO:0000313" key="4">
    <source>
        <dbReference type="Proteomes" id="UP000008281"/>
    </source>
</evidence>
<evidence type="ECO:0000259" key="2">
    <source>
        <dbReference type="PROSITE" id="PS50994"/>
    </source>
</evidence>
<dbReference type="PROSITE" id="PS50994">
    <property type="entry name" value="INTEGRASE"/>
    <property type="match status" value="1"/>
</dbReference>
<protein>
    <recommendedName>
        <fullName evidence="2">Integrase catalytic domain-containing protein</fullName>
    </recommendedName>
</protein>
<reference evidence="3" key="1">
    <citation type="submission" date="2007-07" db="EMBL/GenBank/DDBJ databases">
        <title>PCAP assembly of the Caenorhabditis remanei genome.</title>
        <authorList>
            <consortium name="The Caenorhabditis remanei Sequencing Consortium"/>
            <person name="Wilson R.K."/>
        </authorList>
    </citation>
    <scope>NUCLEOTIDE SEQUENCE [LARGE SCALE GENOMIC DNA]</scope>
    <source>
        <strain evidence="3">PB4641</strain>
    </source>
</reference>
<evidence type="ECO:0000313" key="3">
    <source>
        <dbReference type="EMBL" id="EFO95346.1"/>
    </source>
</evidence>
<dbReference type="Proteomes" id="UP000008281">
    <property type="component" value="Unassembled WGS sequence"/>
</dbReference>
<dbReference type="AlphaFoldDB" id="E3LJ34"/>
<gene>
    <name evidence="3" type="ORF">CRE_09053</name>
</gene>
<dbReference type="eggNOG" id="KOG0017">
    <property type="taxonomic scope" value="Eukaryota"/>
</dbReference>